<evidence type="ECO:0000313" key="2">
    <source>
        <dbReference type="RefSeq" id="XP_037892514.1"/>
    </source>
</evidence>
<name>A0A9C5ZAH3_9MUSC</name>
<dbReference type="GeneID" id="119639289"/>
<dbReference type="Proteomes" id="UP000092443">
    <property type="component" value="Unplaced"/>
</dbReference>
<dbReference type="RefSeq" id="XP_037892514.1">
    <property type="nucleotide sequence ID" value="XM_038036586.1"/>
</dbReference>
<dbReference type="KEGG" id="gfs:119639289"/>
<sequence length="139" mass="16340">MTCFGVRSDAFEKGHSSAYLKRARKVRTQKTCPNHYFPFFSFNLQRSASAFSKKRYPCEYVTKEDEGKLEWELPLACCEKFVSYCTKREIEARKNQRTLKSVGSRNETAAYSAKRYMCEYETKENQRSTFERDSGQTDK</sequence>
<reference evidence="2" key="1">
    <citation type="submission" date="2025-08" db="UniProtKB">
        <authorList>
            <consortium name="RefSeq"/>
        </authorList>
    </citation>
    <scope>IDENTIFICATION</scope>
    <source>
        <tissue evidence="2">Whole body pupa</tissue>
    </source>
</reference>
<gene>
    <name evidence="2" type="primary">LOC119639289</name>
</gene>
<dbReference type="AlphaFoldDB" id="A0A9C5ZAH3"/>
<proteinExistence type="predicted"/>
<accession>A0A9C5ZAH3</accession>
<keyword evidence="1" id="KW-1185">Reference proteome</keyword>
<organism evidence="1 2">
    <name type="scientific">Glossina fuscipes</name>
    <dbReference type="NCBI Taxonomy" id="7396"/>
    <lineage>
        <taxon>Eukaryota</taxon>
        <taxon>Metazoa</taxon>
        <taxon>Ecdysozoa</taxon>
        <taxon>Arthropoda</taxon>
        <taxon>Hexapoda</taxon>
        <taxon>Insecta</taxon>
        <taxon>Pterygota</taxon>
        <taxon>Neoptera</taxon>
        <taxon>Endopterygota</taxon>
        <taxon>Diptera</taxon>
        <taxon>Brachycera</taxon>
        <taxon>Muscomorpha</taxon>
        <taxon>Hippoboscoidea</taxon>
        <taxon>Glossinidae</taxon>
        <taxon>Glossina</taxon>
    </lineage>
</organism>
<protein>
    <submittedName>
        <fullName evidence="2">Uncharacterized protein LOC119639289</fullName>
    </submittedName>
</protein>
<evidence type="ECO:0000313" key="1">
    <source>
        <dbReference type="Proteomes" id="UP000092443"/>
    </source>
</evidence>